<dbReference type="Pfam" id="PF00931">
    <property type="entry name" value="NB-ARC"/>
    <property type="match status" value="1"/>
</dbReference>
<dbReference type="Gene3D" id="3.40.50.300">
    <property type="entry name" value="P-loop containing nucleotide triphosphate hydrolases"/>
    <property type="match status" value="1"/>
</dbReference>
<dbReference type="InterPro" id="IPR027417">
    <property type="entry name" value="P-loop_NTPase"/>
</dbReference>
<gene>
    <name evidence="2" type="ORF">dnl_12000</name>
</gene>
<dbReference type="AlphaFoldDB" id="A0A975B533"/>
<reference evidence="2" key="1">
    <citation type="journal article" date="2021" name="Microb. Physiol.">
        <title>Proteogenomic Insights into the Physiology of Marine, Sulfate-Reducing, Filamentous Desulfonema limicola and Desulfonema magnum.</title>
        <authorList>
            <person name="Schnaars V."/>
            <person name="Wohlbrand L."/>
            <person name="Scheve S."/>
            <person name="Hinrichs C."/>
            <person name="Reinhardt R."/>
            <person name="Rabus R."/>
        </authorList>
    </citation>
    <scope>NUCLEOTIDE SEQUENCE</scope>
    <source>
        <strain evidence="2">5ac10</strain>
    </source>
</reference>
<dbReference type="KEGG" id="dli:dnl_12000"/>
<dbReference type="GO" id="GO:0043531">
    <property type="term" value="F:ADP binding"/>
    <property type="evidence" value="ECO:0007669"/>
    <property type="project" value="InterPro"/>
</dbReference>
<protein>
    <submittedName>
        <fullName evidence="2">NB-ARC domain-containing protein</fullName>
    </submittedName>
</protein>
<evidence type="ECO:0000259" key="1">
    <source>
        <dbReference type="Pfam" id="PF00931"/>
    </source>
</evidence>
<dbReference type="InterPro" id="IPR002182">
    <property type="entry name" value="NB-ARC"/>
</dbReference>
<dbReference type="EMBL" id="CP061799">
    <property type="protein sequence ID" value="QTA78953.1"/>
    <property type="molecule type" value="Genomic_DNA"/>
</dbReference>
<proteinExistence type="predicted"/>
<evidence type="ECO:0000313" key="3">
    <source>
        <dbReference type="Proteomes" id="UP000663720"/>
    </source>
</evidence>
<accession>A0A975B533</accession>
<dbReference type="Proteomes" id="UP000663720">
    <property type="component" value="Chromosome"/>
</dbReference>
<sequence length="236" mass="26984">MAVLGIRGVGKTKLSLKLCSGGIGKTDLSLKLAQEIENEFDYLVWRKLLNALSAQDILEDILKFLCDPSKTLIPETFDKQLGLLNQHLKKYRCLIILDNAESILKSGSAGEFREGYEEYEQIFQLMGQGTHKSCLLLTSREKPRCIAHMEGKNRPVRTMNLKGLEQRDGQKIFNEIGRFTGSDNDWAKIVAAYDGNPLQWNWLPGILTRFFLVIFRNFLNTEHPYLKILKIYLNGM</sequence>
<keyword evidence="3" id="KW-1185">Reference proteome</keyword>
<feature type="domain" description="NB-ARC" evidence="1">
    <location>
        <begin position="21"/>
        <end position="174"/>
    </location>
</feature>
<name>A0A975B533_9BACT</name>
<dbReference type="SUPFAM" id="SSF52540">
    <property type="entry name" value="P-loop containing nucleoside triphosphate hydrolases"/>
    <property type="match status" value="1"/>
</dbReference>
<organism evidence="2 3">
    <name type="scientific">Desulfonema limicola</name>
    <dbReference type="NCBI Taxonomy" id="45656"/>
    <lineage>
        <taxon>Bacteria</taxon>
        <taxon>Pseudomonadati</taxon>
        <taxon>Thermodesulfobacteriota</taxon>
        <taxon>Desulfobacteria</taxon>
        <taxon>Desulfobacterales</taxon>
        <taxon>Desulfococcaceae</taxon>
        <taxon>Desulfonema</taxon>
    </lineage>
</organism>
<evidence type="ECO:0000313" key="2">
    <source>
        <dbReference type="EMBL" id="QTA78953.1"/>
    </source>
</evidence>